<evidence type="ECO:0008006" key="4">
    <source>
        <dbReference type="Google" id="ProtNLM"/>
    </source>
</evidence>
<keyword evidence="1" id="KW-1133">Transmembrane helix</keyword>
<comment type="caution">
    <text evidence="2">The sequence shown here is derived from an EMBL/GenBank/DDBJ whole genome shotgun (WGS) entry which is preliminary data.</text>
</comment>
<evidence type="ECO:0000313" key="2">
    <source>
        <dbReference type="EMBL" id="OGH61068.1"/>
    </source>
</evidence>
<dbReference type="AlphaFoldDB" id="A0A1F6LNV1"/>
<keyword evidence="1" id="KW-0472">Membrane</keyword>
<evidence type="ECO:0000256" key="1">
    <source>
        <dbReference type="SAM" id="Phobius"/>
    </source>
</evidence>
<gene>
    <name evidence="2" type="ORF">A2848_02860</name>
</gene>
<protein>
    <recommendedName>
        <fullName evidence="4">Septum formation initiator</fullName>
    </recommendedName>
</protein>
<dbReference type="Pfam" id="PF04977">
    <property type="entry name" value="DivIC"/>
    <property type="match status" value="1"/>
</dbReference>
<name>A0A1F6LNV1_9BACT</name>
<feature type="transmembrane region" description="Helical" evidence="1">
    <location>
        <begin position="12"/>
        <end position="33"/>
    </location>
</feature>
<keyword evidence="1" id="KW-0812">Transmembrane</keyword>
<evidence type="ECO:0000313" key="3">
    <source>
        <dbReference type="Proteomes" id="UP000176329"/>
    </source>
</evidence>
<organism evidence="2 3">
    <name type="scientific">Candidatus Magasanikbacteria bacterium RIFCSPHIGHO2_01_FULL_50_8</name>
    <dbReference type="NCBI Taxonomy" id="1798674"/>
    <lineage>
        <taxon>Bacteria</taxon>
        <taxon>Candidatus Magasanikiibacteriota</taxon>
    </lineage>
</organism>
<accession>A0A1F6LNV1</accession>
<dbReference type="EMBL" id="MFPV01000047">
    <property type="protein sequence ID" value="OGH61068.1"/>
    <property type="molecule type" value="Genomic_DNA"/>
</dbReference>
<dbReference type="InterPro" id="IPR007060">
    <property type="entry name" value="FtsL/DivIC"/>
</dbReference>
<reference evidence="2 3" key="1">
    <citation type="journal article" date="2016" name="Nat. Commun.">
        <title>Thousands of microbial genomes shed light on interconnected biogeochemical processes in an aquifer system.</title>
        <authorList>
            <person name="Anantharaman K."/>
            <person name="Brown C.T."/>
            <person name="Hug L.A."/>
            <person name="Sharon I."/>
            <person name="Castelle C.J."/>
            <person name="Probst A.J."/>
            <person name="Thomas B.C."/>
            <person name="Singh A."/>
            <person name="Wilkins M.J."/>
            <person name="Karaoz U."/>
            <person name="Brodie E.L."/>
            <person name="Williams K.H."/>
            <person name="Hubbard S.S."/>
            <person name="Banfield J.F."/>
        </authorList>
    </citation>
    <scope>NUCLEOTIDE SEQUENCE [LARGE SCALE GENOMIC DNA]</scope>
</reference>
<proteinExistence type="predicted"/>
<sequence length="130" mass="15111">MSDAPSRKKSRLVIVVVVLLFIFLLISFLRVFFKDYELRKEIERLQTDVGKLEKRKIESLDVLKKLQSDAYIEARAREELQAAKPGEAVIVVPGLSVSSTVPRTLEAQPIENTELSNPLKWWYYFFRPQK</sequence>
<dbReference type="Proteomes" id="UP000176329">
    <property type="component" value="Unassembled WGS sequence"/>
</dbReference>